<dbReference type="EMBL" id="JASPKZ010003813">
    <property type="protein sequence ID" value="KAJ9592702.1"/>
    <property type="molecule type" value="Genomic_DNA"/>
</dbReference>
<accession>A0AAD8A584</accession>
<reference evidence="11" key="1">
    <citation type="journal article" date="2023" name="IScience">
        <title>Live-bearing cockroach genome reveals convergent evolutionary mechanisms linked to viviparity in insects and beyond.</title>
        <authorList>
            <person name="Fouks B."/>
            <person name="Harrison M.C."/>
            <person name="Mikhailova A.A."/>
            <person name="Marchal E."/>
            <person name="English S."/>
            <person name="Carruthers M."/>
            <person name="Jennings E.C."/>
            <person name="Chiamaka E.L."/>
            <person name="Frigard R.A."/>
            <person name="Pippel M."/>
            <person name="Attardo G.M."/>
            <person name="Benoit J.B."/>
            <person name="Bornberg-Bauer E."/>
            <person name="Tobe S.S."/>
        </authorList>
    </citation>
    <scope>NUCLEOTIDE SEQUENCE</scope>
    <source>
        <strain evidence="11">Stay&amp;Tobe</strain>
    </source>
</reference>
<dbReference type="Proteomes" id="UP001233999">
    <property type="component" value="Unassembled WGS sequence"/>
</dbReference>
<evidence type="ECO:0000256" key="6">
    <source>
        <dbReference type="ARBA" id="ARBA00023125"/>
    </source>
</evidence>
<comment type="subcellular location">
    <subcellularLocation>
        <location evidence="1">Nucleus</location>
    </subcellularLocation>
</comment>
<sequence length="746" mass="82061">KSLLNRPLIYTGPPYVLYKDGMDRPQAQPGHWGPGAPQDGGGYPPQGSSSSGSPQQPCGPGEGDASGTTAANGMQPSRDQQQQGTMTSPVPSPYPAPQSAQPDPVQAPPPQGPPHQQPPPPPPQPQSHSDVDQQQQQHPQQQPQPQPPQPQPPQPPPPPPPPQPQQRPPPQCFPPPGQPDMQQQGYPGQHYFKDTRGHHTPAMPPHMLAPGSFTALHYLKQPGVMLTSLGPMGTGSDGGQLGDGSANGHPYGAGANMQDMRAASLPDIIQQQQQQQGVGKMGKAGPNGELRLFKCLTCGKDFKQKSTLLQHERIHTDSRPYGCPECGKRFRQQSHLTQHLRIHANEKPYACVYCERTFRQRAILNQHLRIHSGEKPYQCPECGKHFRQKAILNQHVRTHQDVSPHLVFKNGMTPTLWPQDVPYPPDAEKDDAASTFGGGEDGGSQQTDRGNGQCFSPDSLQQYPAYFKDSKGTNHAAFGGGNFGALQYLKQGQGGKGCLPDVIQHGRSAGMPLYVRCPICQKEFKQKSTLLQHGCIHIESRPYPCPECGKRFRQQSHLTQHLRIHTNEKPYGCVYCGRNFRQRTILNQHLRIHTGEKPYKCSQCGKDFRQKAILDQHTRTHQGDRPFCCPMPNCRRRFATEPEVKKHIENHMNPHAAKSRRTNNLVETKHHPISGMGGATDRGPTLLTRGIPPTAVVKPELYFPQCYAPAFNHQPTPGPGAQFPGNPNPPPPSNVEFKPPAVLPAQ</sequence>
<feature type="region of interest" description="Disordered" evidence="9">
    <location>
        <begin position="713"/>
        <end position="746"/>
    </location>
</feature>
<feature type="region of interest" description="Disordered" evidence="9">
    <location>
        <begin position="1"/>
        <end position="206"/>
    </location>
</feature>
<evidence type="ECO:0000256" key="3">
    <source>
        <dbReference type="ARBA" id="ARBA00022737"/>
    </source>
</evidence>
<keyword evidence="4 8" id="KW-0863">Zinc-finger</keyword>
<feature type="compositionally biased region" description="Low complexity" evidence="9">
    <location>
        <begin position="126"/>
        <end position="141"/>
    </location>
</feature>
<evidence type="ECO:0000256" key="2">
    <source>
        <dbReference type="ARBA" id="ARBA00022723"/>
    </source>
</evidence>
<feature type="domain" description="C2H2-type" evidence="10">
    <location>
        <begin position="599"/>
        <end position="626"/>
    </location>
</feature>
<feature type="compositionally biased region" description="Low complexity" evidence="9">
    <location>
        <begin position="179"/>
        <end position="189"/>
    </location>
</feature>
<evidence type="ECO:0000256" key="8">
    <source>
        <dbReference type="PROSITE-ProRule" id="PRU00042"/>
    </source>
</evidence>
<evidence type="ECO:0000256" key="4">
    <source>
        <dbReference type="ARBA" id="ARBA00022771"/>
    </source>
</evidence>
<dbReference type="SMART" id="SM00355">
    <property type="entry name" value="ZnF_C2H2"/>
    <property type="match status" value="9"/>
</dbReference>
<keyword evidence="7" id="KW-0539">Nucleus</keyword>
<reference evidence="11" key="2">
    <citation type="submission" date="2023-05" db="EMBL/GenBank/DDBJ databases">
        <authorList>
            <person name="Fouks B."/>
        </authorList>
    </citation>
    <scope>NUCLEOTIDE SEQUENCE</scope>
    <source>
        <strain evidence="11">Stay&amp;Tobe</strain>
        <tissue evidence="11">Testes</tissue>
    </source>
</reference>
<proteinExistence type="predicted"/>
<dbReference type="PANTHER" id="PTHR16515:SF49">
    <property type="entry name" value="GASTRULA ZINC FINGER PROTEIN XLCGF49.1-LIKE-RELATED"/>
    <property type="match status" value="1"/>
</dbReference>
<dbReference type="Gene3D" id="3.30.160.60">
    <property type="entry name" value="Classic Zinc Finger"/>
    <property type="match status" value="9"/>
</dbReference>
<feature type="compositionally biased region" description="Pro residues" evidence="9">
    <location>
        <begin position="142"/>
        <end position="178"/>
    </location>
</feature>
<dbReference type="GO" id="GO:0010468">
    <property type="term" value="P:regulation of gene expression"/>
    <property type="evidence" value="ECO:0007669"/>
    <property type="project" value="TreeGrafter"/>
</dbReference>
<protein>
    <recommendedName>
        <fullName evidence="10">C2H2-type domain-containing protein</fullName>
    </recommendedName>
</protein>
<feature type="domain" description="C2H2-type" evidence="10">
    <location>
        <begin position="321"/>
        <end position="348"/>
    </location>
</feature>
<keyword evidence="2" id="KW-0479">Metal-binding</keyword>
<evidence type="ECO:0000256" key="5">
    <source>
        <dbReference type="ARBA" id="ARBA00022833"/>
    </source>
</evidence>
<evidence type="ECO:0000256" key="9">
    <source>
        <dbReference type="SAM" id="MobiDB-lite"/>
    </source>
</evidence>
<evidence type="ECO:0000256" key="1">
    <source>
        <dbReference type="ARBA" id="ARBA00004123"/>
    </source>
</evidence>
<dbReference type="GO" id="GO:0003677">
    <property type="term" value="F:DNA binding"/>
    <property type="evidence" value="ECO:0007669"/>
    <property type="project" value="UniProtKB-KW"/>
</dbReference>
<evidence type="ECO:0000256" key="7">
    <source>
        <dbReference type="ARBA" id="ARBA00023242"/>
    </source>
</evidence>
<feature type="domain" description="C2H2-type" evidence="10">
    <location>
        <begin position="627"/>
        <end position="656"/>
    </location>
</feature>
<keyword evidence="6" id="KW-0238">DNA-binding</keyword>
<keyword evidence="5" id="KW-0862">Zinc</keyword>
<dbReference type="FunFam" id="3.30.160.60:FF:000683">
    <property type="entry name" value="Zinc finger protein 252"/>
    <property type="match status" value="4"/>
</dbReference>
<dbReference type="FunFam" id="3.30.160.60:FF:000505">
    <property type="entry name" value="zinc finger protein 32 isoform X1"/>
    <property type="match status" value="2"/>
</dbReference>
<dbReference type="SUPFAM" id="SSF57667">
    <property type="entry name" value="beta-beta-alpha zinc fingers"/>
    <property type="match status" value="5"/>
</dbReference>
<dbReference type="InterPro" id="IPR050331">
    <property type="entry name" value="Zinc_finger"/>
</dbReference>
<dbReference type="PANTHER" id="PTHR16515">
    <property type="entry name" value="PR DOMAIN ZINC FINGER PROTEIN"/>
    <property type="match status" value="1"/>
</dbReference>
<dbReference type="PROSITE" id="PS00028">
    <property type="entry name" value="ZINC_FINGER_C2H2_1"/>
    <property type="match status" value="9"/>
</dbReference>
<evidence type="ECO:0000313" key="12">
    <source>
        <dbReference type="Proteomes" id="UP001233999"/>
    </source>
</evidence>
<gene>
    <name evidence="11" type="ORF">L9F63_015619</name>
</gene>
<dbReference type="AlphaFoldDB" id="A0AAD8A584"/>
<feature type="domain" description="C2H2-type" evidence="10">
    <location>
        <begin position="293"/>
        <end position="320"/>
    </location>
</feature>
<dbReference type="InterPro" id="IPR013087">
    <property type="entry name" value="Znf_C2H2_type"/>
</dbReference>
<dbReference type="PROSITE" id="PS50157">
    <property type="entry name" value="ZINC_FINGER_C2H2_2"/>
    <property type="match status" value="9"/>
</dbReference>
<feature type="region of interest" description="Disordered" evidence="9">
    <location>
        <begin position="417"/>
        <end position="454"/>
    </location>
</feature>
<name>A0AAD8A584_DIPPU</name>
<dbReference type="InterPro" id="IPR036236">
    <property type="entry name" value="Znf_C2H2_sf"/>
</dbReference>
<dbReference type="Pfam" id="PF00096">
    <property type="entry name" value="zf-C2H2"/>
    <property type="match status" value="6"/>
</dbReference>
<feature type="domain" description="C2H2-type" evidence="10">
    <location>
        <begin position="571"/>
        <end position="598"/>
    </location>
</feature>
<feature type="domain" description="C2H2-type" evidence="10">
    <location>
        <begin position="377"/>
        <end position="404"/>
    </location>
</feature>
<feature type="compositionally biased region" description="Polar residues" evidence="9">
    <location>
        <begin position="443"/>
        <end position="454"/>
    </location>
</feature>
<dbReference type="GO" id="GO:0008270">
    <property type="term" value="F:zinc ion binding"/>
    <property type="evidence" value="ECO:0007669"/>
    <property type="project" value="UniProtKB-KW"/>
</dbReference>
<dbReference type="PRINTS" id="PR01217">
    <property type="entry name" value="PRICHEXTENSN"/>
</dbReference>
<comment type="caution">
    <text evidence="11">The sequence shown here is derived from an EMBL/GenBank/DDBJ whole genome shotgun (WGS) entry which is preliminary data.</text>
</comment>
<feature type="compositionally biased region" description="Low complexity" evidence="9">
    <location>
        <begin position="45"/>
        <end position="59"/>
    </location>
</feature>
<feature type="domain" description="C2H2-type" evidence="10">
    <location>
        <begin position="543"/>
        <end position="570"/>
    </location>
</feature>
<organism evidence="11 12">
    <name type="scientific">Diploptera punctata</name>
    <name type="common">Pacific beetle cockroach</name>
    <dbReference type="NCBI Taxonomy" id="6984"/>
    <lineage>
        <taxon>Eukaryota</taxon>
        <taxon>Metazoa</taxon>
        <taxon>Ecdysozoa</taxon>
        <taxon>Arthropoda</taxon>
        <taxon>Hexapoda</taxon>
        <taxon>Insecta</taxon>
        <taxon>Pterygota</taxon>
        <taxon>Neoptera</taxon>
        <taxon>Polyneoptera</taxon>
        <taxon>Dictyoptera</taxon>
        <taxon>Blattodea</taxon>
        <taxon>Blaberoidea</taxon>
        <taxon>Blaberidae</taxon>
        <taxon>Diplopterinae</taxon>
        <taxon>Diploptera</taxon>
    </lineage>
</organism>
<evidence type="ECO:0000313" key="11">
    <source>
        <dbReference type="EMBL" id="KAJ9592702.1"/>
    </source>
</evidence>
<feature type="compositionally biased region" description="Polar residues" evidence="9">
    <location>
        <begin position="66"/>
        <end position="87"/>
    </location>
</feature>
<keyword evidence="3" id="KW-0677">Repeat</keyword>
<feature type="domain" description="C2H2-type" evidence="10">
    <location>
        <begin position="349"/>
        <end position="376"/>
    </location>
</feature>
<keyword evidence="12" id="KW-1185">Reference proteome</keyword>
<feature type="domain" description="C2H2-type" evidence="10">
    <location>
        <begin position="515"/>
        <end position="542"/>
    </location>
</feature>
<dbReference type="GO" id="GO:0005634">
    <property type="term" value="C:nucleus"/>
    <property type="evidence" value="ECO:0007669"/>
    <property type="project" value="UniProtKB-SubCell"/>
</dbReference>
<evidence type="ECO:0000259" key="10">
    <source>
        <dbReference type="PROSITE" id="PS50157"/>
    </source>
</evidence>
<feature type="non-terminal residue" evidence="11">
    <location>
        <position position="746"/>
    </location>
</feature>
<dbReference type="FunFam" id="3.30.160.60:FF:001955">
    <property type="entry name" value="Jim, isoform G"/>
    <property type="match status" value="1"/>
</dbReference>
<feature type="compositionally biased region" description="Pro residues" evidence="9">
    <location>
        <begin position="105"/>
        <end position="125"/>
    </location>
</feature>